<organism evidence="6">
    <name type="scientific">marine sediment metagenome</name>
    <dbReference type="NCBI Taxonomy" id="412755"/>
    <lineage>
        <taxon>unclassified sequences</taxon>
        <taxon>metagenomes</taxon>
        <taxon>ecological metagenomes</taxon>
    </lineage>
</organism>
<feature type="non-terminal residue" evidence="6">
    <location>
        <position position="252"/>
    </location>
</feature>
<dbReference type="InterPro" id="IPR000399">
    <property type="entry name" value="TPP-bd_CS"/>
</dbReference>
<dbReference type="GO" id="GO:0005948">
    <property type="term" value="C:acetolactate synthase complex"/>
    <property type="evidence" value="ECO:0007669"/>
    <property type="project" value="TreeGrafter"/>
</dbReference>
<evidence type="ECO:0000256" key="2">
    <source>
        <dbReference type="ARBA" id="ARBA00007812"/>
    </source>
</evidence>
<dbReference type="GO" id="GO:0050660">
    <property type="term" value="F:flavin adenine dinucleotide binding"/>
    <property type="evidence" value="ECO:0007669"/>
    <property type="project" value="TreeGrafter"/>
</dbReference>
<dbReference type="GO" id="GO:0003984">
    <property type="term" value="F:acetolactate synthase activity"/>
    <property type="evidence" value="ECO:0007669"/>
    <property type="project" value="TreeGrafter"/>
</dbReference>
<dbReference type="GO" id="GO:0009099">
    <property type="term" value="P:L-valine biosynthetic process"/>
    <property type="evidence" value="ECO:0007669"/>
    <property type="project" value="TreeGrafter"/>
</dbReference>
<dbReference type="Pfam" id="PF02775">
    <property type="entry name" value="TPP_enzyme_C"/>
    <property type="match status" value="1"/>
</dbReference>
<comment type="similarity">
    <text evidence="2">Belongs to the TPP enzyme family.</text>
</comment>
<dbReference type="InterPro" id="IPR029035">
    <property type="entry name" value="DHS-like_NAD/FAD-binding_dom"/>
</dbReference>
<evidence type="ECO:0000313" key="6">
    <source>
        <dbReference type="EMBL" id="GAG39717.1"/>
    </source>
</evidence>
<feature type="domain" description="Thiamine pyrophosphate enzyme central" evidence="4">
    <location>
        <begin position="1"/>
        <end position="77"/>
    </location>
</feature>
<dbReference type="InterPro" id="IPR029061">
    <property type="entry name" value="THDP-binding"/>
</dbReference>
<evidence type="ECO:0000256" key="3">
    <source>
        <dbReference type="ARBA" id="ARBA00023052"/>
    </source>
</evidence>
<evidence type="ECO:0008006" key="7">
    <source>
        <dbReference type="Google" id="ProtNLM"/>
    </source>
</evidence>
<gene>
    <name evidence="6" type="ORF">S01H1_63970</name>
</gene>
<dbReference type="GO" id="GO:0030976">
    <property type="term" value="F:thiamine pyrophosphate binding"/>
    <property type="evidence" value="ECO:0007669"/>
    <property type="project" value="InterPro"/>
</dbReference>
<sequence>LFTGLCGMHGTGEANLIVSDADVLLVVGARMSDRTTARLEDFSPGAKVVHIDIDKSEVDKNVETVTRVIGDARLALKGIIERLSRMAMDRQTNGAWLKKMEKFREQYTPQELPSNPHMKAPAVMKSLRKVLPRDALVTTEVGQNQMWAALYFDVYAPRTFFSSGGLGTMGWGFPAAIGAKAARPDLPVVDIAGDGSFGMTENNLATCVEEELPVVVVVLNNRMLGMVAQWQRLFYGRRYMAVDLGKSPDFVK</sequence>
<evidence type="ECO:0000256" key="1">
    <source>
        <dbReference type="ARBA" id="ARBA00001964"/>
    </source>
</evidence>
<keyword evidence="3" id="KW-0786">Thiamine pyrophosphate</keyword>
<dbReference type="InterPro" id="IPR011766">
    <property type="entry name" value="TPP_enzyme_TPP-bd"/>
</dbReference>
<dbReference type="EMBL" id="BARS01042130">
    <property type="protein sequence ID" value="GAG39717.1"/>
    <property type="molecule type" value="Genomic_DNA"/>
</dbReference>
<dbReference type="Pfam" id="PF00205">
    <property type="entry name" value="TPP_enzyme_M"/>
    <property type="match status" value="1"/>
</dbReference>
<evidence type="ECO:0000259" key="4">
    <source>
        <dbReference type="Pfam" id="PF00205"/>
    </source>
</evidence>
<feature type="domain" description="Thiamine pyrophosphate enzyme TPP-binding" evidence="5">
    <location>
        <begin position="141"/>
        <end position="252"/>
    </location>
</feature>
<dbReference type="PANTHER" id="PTHR18968:SF13">
    <property type="entry name" value="ACETOLACTATE SYNTHASE CATALYTIC SUBUNIT, MITOCHONDRIAL"/>
    <property type="match status" value="1"/>
</dbReference>
<protein>
    <recommendedName>
        <fullName evidence="7">Thiamine pyrophosphate enzyme TPP-binding domain-containing protein</fullName>
    </recommendedName>
</protein>
<comment type="cofactor">
    <cofactor evidence="1">
        <name>thiamine diphosphate</name>
        <dbReference type="ChEBI" id="CHEBI:58937"/>
    </cofactor>
</comment>
<dbReference type="PROSITE" id="PS00187">
    <property type="entry name" value="TPP_ENZYMES"/>
    <property type="match status" value="1"/>
</dbReference>
<dbReference type="SUPFAM" id="SSF52467">
    <property type="entry name" value="DHS-like NAD/FAD-binding domain"/>
    <property type="match status" value="1"/>
</dbReference>
<dbReference type="Gene3D" id="3.40.50.1220">
    <property type="entry name" value="TPP-binding domain"/>
    <property type="match status" value="1"/>
</dbReference>
<dbReference type="GO" id="GO:0009097">
    <property type="term" value="P:isoleucine biosynthetic process"/>
    <property type="evidence" value="ECO:0007669"/>
    <property type="project" value="TreeGrafter"/>
</dbReference>
<dbReference type="Gene3D" id="3.40.50.970">
    <property type="match status" value="1"/>
</dbReference>
<dbReference type="GO" id="GO:0000287">
    <property type="term" value="F:magnesium ion binding"/>
    <property type="evidence" value="ECO:0007669"/>
    <property type="project" value="InterPro"/>
</dbReference>
<dbReference type="InterPro" id="IPR012000">
    <property type="entry name" value="Thiamin_PyroP_enz_cen_dom"/>
</dbReference>
<comment type="caution">
    <text evidence="6">The sequence shown here is derived from an EMBL/GenBank/DDBJ whole genome shotgun (WGS) entry which is preliminary data.</text>
</comment>
<dbReference type="AlphaFoldDB" id="X0XWX4"/>
<dbReference type="SUPFAM" id="SSF52518">
    <property type="entry name" value="Thiamin diphosphate-binding fold (THDP-binding)"/>
    <property type="match status" value="1"/>
</dbReference>
<name>X0XWX4_9ZZZZ</name>
<feature type="non-terminal residue" evidence="6">
    <location>
        <position position="1"/>
    </location>
</feature>
<dbReference type="InterPro" id="IPR045229">
    <property type="entry name" value="TPP_enz"/>
</dbReference>
<dbReference type="PANTHER" id="PTHR18968">
    <property type="entry name" value="THIAMINE PYROPHOSPHATE ENZYMES"/>
    <property type="match status" value="1"/>
</dbReference>
<proteinExistence type="inferred from homology"/>
<evidence type="ECO:0000259" key="5">
    <source>
        <dbReference type="Pfam" id="PF02775"/>
    </source>
</evidence>
<reference evidence="6" key="1">
    <citation type="journal article" date="2014" name="Front. Microbiol.">
        <title>High frequency of phylogenetically diverse reductive dehalogenase-homologous genes in deep subseafloor sedimentary metagenomes.</title>
        <authorList>
            <person name="Kawai M."/>
            <person name="Futagami T."/>
            <person name="Toyoda A."/>
            <person name="Takaki Y."/>
            <person name="Nishi S."/>
            <person name="Hori S."/>
            <person name="Arai W."/>
            <person name="Tsubouchi T."/>
            <person name="Morono Y."/>
            <person name="Uchiyama I."/>
            <person name="Ito T."/>
            <person name="Fujiyama A."/>
            <person name="Inagaki F."/>
            <person name="Takami H."/>
        </authorList>
    </citation>
    <scope>NUCLEOTIDE SEQUENCE</scope>
    <source>
        <strain evidence="6">Expedition CK06-06</strain>
    </source>
</reference>
<accession>X0XWX4</accession>